<evidence type="ECO:0000313" key="3">
    <source>
        <dbReference type="Proteomes" id="UP001165082"/>
    </source>
</evidence>
<protein>
    <recommendedName>
        <fullName evidence="1">5'-3' DNA helicase ZGRF1-like N-terminal domain-containing protein</fullName>
    </recommendedName>
</protein>
<dbReference type="InterPro" id="IPR018838">
    <property type="entry name" value="ZGRF1-like_N"/>
</dbReference>
<dbReference type="Proteomes" id="UP001165082">
    <property type="component" value="Unassembled WGS sequence"/>
</dbReference>
<dbReference type="OrthoDB" id="6513042at2759"/>
<evidence type="ECO:0000313" key="2">
    <source>
        <dbReference type="EMBL" id="GMH58740.1"/>
    </source>
</evidence>
<name>A0A9W6ZXE1_9STRA</name>
<gene>
    <name evidence="2" type="ORF">TrRE_jg1225</name>
</gene>
<organism evidence="2 3">
    <name type="scientific">Triparma retinervis</name>
    <dbReference type="NCBI Taxonomy" id="2557542"/>
    <lineage>
        <taxon>Eukaryota</taxon>
        <taxon>Sar</taxon>
        <taxon>Stramenopiles</taxon>
        <taxon>Ochrophyta</taxon>
        <taxon>Bolidophyceae</taxon>
        <taxon>Parmales</taxon>
        <taxon>Triparmaceae</taxon>
        <taxon>Triparma</taxon>
    </lineage>
</organism>
<accession>A0A9W6ZXE1</accession>
<dbReference type="Pfam" id="PF10382">
    <property type="entry name" value="ZGRF1-like_N"/>
    <property type="match status" value="1"/>
</dbReference>
<reference evidence="2" key="1">
    <citation type="submission" date="2022-07" db="EMBL/GenBank/DDBJ databases">
        <title>Genome analysis of Parmales, a sister group of diatoms, reveals the evolutionary specialization of diatoms from phago-mixotrophs to photoautotrophs.</title>
        <authorList>
            <person name="Ban H."/>
            <person name="Sato S."/>
            <person name="Yoshikawa S."/>
            <person name="Kazumasa Y."/>
            <person name="Nakamura Y."/>
            <person name="Ichinomiya M."/>
            <person name="Saitoh K."/>
            <person name="Sato N."/>
            <person name="Blanc-Mathieu R."/>
            <person name="Endo H."/>
            <person name="Kuwata A."/>
            <person name="Ogata H."/>
        </authorList>
    </citation>
    <scope>NUCLEOTIDE SEQUENCE</scope>
</reference>
<sequence length="105" mass="11598">MSKSRKNITCLYTKHKTQKRKVWQDGVMCVSRCGTVTLHCSSGTSKTPLDTVEVNAREMEGIMRGEGKEVEFRGYLAVGEGEEGEKKVEGGRKVNGIGEWGVFQG</sequence>
<comment type="caution">
    <text evidence="2">The sequence shown here is derived from an EMBL/GenBank/DDBJ whole genome shotgun (WGS) entry which is preliminary data.</text>
</comment>
<keyword evidence="3" id="KW-1185">Reference proteome</keyword>
<evidence type="ECO:0000259" key="1">
    <source>
        <dbReference type="Pfam" id="PF10382"/>
    </source>
</evidence>
<feature type="domain" description="5'-3' DNA helicase ZGRF1-like N-terminal" evidence="1">
    <location>
        <begin position="9"/>
        <end position="29"/>
    </location>
</feature>
<proteinExistence type="predicted"/>
<dbReference type="AlphaFoldDB" id="A0A9W6ZXE1"/>
<dbReference type="EMBL" id="BRXZ01000968">
    <property type="protein sequence ID" value="GMH58740.1"/>
    <property type="molecule type" value="Genomic_DNA"/>
</dbReference>